<dbReference type="Gene3D" id="3.30.70.330">
    <property type="match status" value="1"/>
</dbReference>
<dbReference type="Pfam" id="PF04059">
    <property type="entry name" value="RRM_2"/>
    <property type="match status" value="1"/>
</dbReference>
<feature type="compositionally biased region" description="Polar residues" evidence="3">
    <location>
        <begin position="130"/>
        <end position="148"/>
    </location>
</feature>
<dbReference type="InterPro" id="IPR000504">
    <property type="entry name" value="RRM_dom"/>
</dbReference>
<accession>A0A1Y2BGL8</accession>
<protein>
    <submittedName>
        <fullName evidence="5">RNA recognition motif 2-domain-containing protein</fullName>
    </submittedName>
</protein>
<dbReference type="EMBL" id="MCFC01000005">
    <property type="protein sequence ID" value="ORY33730.1"/>
    <property type="molecule type" value="Genomic_DNA"/>
</dbReference>
<dbReference type="PANTHER" id="PTHR23189">
    <property type="entry name" value="RNA RECOGNITION MOTIF-CONTAINING"/>
    <property type="match status" value="1"/>
</dbReference>
<proteinExistence type="predicted"/>
<gene>
    <name evidence="5" type="ORF">BCR39DRAFT_556958</name>
</gene>
<feature type="compositionally biased region" description="Low complexity" evidence="3">
    <location>
        <begin position="90"/>
        <end position="105"/>
    </location>
</feature>
<dbReference type="AlphaFoldDB" id="A0A1Y2BGL8"/>
<dbReference type="STRING" id="71784.A0A1Y2BGL8"/>
<dbReference type="CDD" id="cd12532">
    <property type="entry name" value="RRM3_MEI2_fungi"/>
    <property type="match status" value="1"/>
</dbReference>
<dbReference type="InterPro" id="IPR034862">
    <property type="entry name" value="Fungal_Mei2-like_RRM3"/>
</dbReference>
<comment type="caution">
    <text evidence="5">The sequence shown here is derived from an EMBL/GenBank/DDBJ whole genome shotgun (WGS) entry which is preliminary data.</text>
</comment>
<dbReference type="InterPro" id="IPR035979">
    <property type="entry name" value="RBD_domain_sf"/>
</dbReference>
<keyword evidence="6" id="KW-1185">Reference proteome</keyword>
<evidence type="ECO:0000259" key="4">
    <source>
        <dbReference type="PROSITE" id="PS50102"/>
    </source>
</evidence>
<dbReference type="OrthoDB" id="417481at2759"/>
<feature type="compositionally biased region" description="Polar residues" evidence="3">
    <location>
        <begin position="157"/>
        <end position="185"/>
    </location>
</feature>
<feature type="compositionally biased region" description="Polar residues" evidence="3">
    <location>
        <begin position="74"/>
        <end position="84"/>
    </location>
</feature>
<evidence type="ECO:0000256" key="3">
    <source>
        <dbReference type="SAM" id="MobiDB-lite"/>
    </source>
</evidence>
<reference evidence="5 6" key="1">
    <citation type="submission" date="2016-07" db="EMBL/GenBank/DDBJ databases">
        <title>Pervasive Adenine N6-methylation of Active Genes in Fungi.</title>
        <authorList>
            <consortium name="DOE Joint Genome Institute"/>
            <person name="Mondo S.J."/>
            <person name="Dannebaum R.O."/>
            <person name="Kuo R.C."/>
            <person name="Labutti K."/>
            <person name="Haridas S."/>
            <person name="Kuo A."/>
            <person name="Salamov A."/>
            <person name="Ahrendt S.R."/>
            <person name="Lipzen A."/>
            <person name="Sullivan W."/>
            <person name="Andreopoulos W.B."/>
            <person name="Clum A."/>
            <person name="Lindquist E."/>
            <person name="Daum C."/>
            <person name="Ramamoorthy G.K."/>
            <person name="Gryganskyi A."/>
            <person name="Culley D."/>
            <person name="Magnuson J.K."/>
            <person name="James T.Y."/>
            <person name="O'Malley M.A."/>
            <person name="Stajich J.E."/>
            <person name="Spatafora J.W."/>
            <person name="Visel A."/>
            <person name="Grigoriev I.V."/>
        </authorList>
    </citation>
    <scope>NUCLEOTIDE SEQUENCE [LARGE SCALE GENOMIC DNA]</scope>
    <source>
        <strain evidence="5 6">68-887.2</strain>
    </source>
</reference>
<feature type="region of interest" description="Disordered" evidence="3">
    <location>
        <begin position="1"/>
        <end position="186"/>
    </location>
</feature>
<dbReference type="GO" id="GO:0003723">
    <property type="term" value="F:RNA binding"/>
    <property type="evidence" value="ECO:0007669"/>
    <property type="project" value="UniProtKB-UniRule"/>
</dbReference>
<sequence length="739" mass="81845">MSAGHIRTPVGPSKPLNMHPHFTSRQLSEGNSPKDKIPADSPTTSHDPINKQKKASEAHPNTLSAPGGPFMTHGTPTKAVTDTPQELLKMSRLSMSERSSTTSSEGDSRRSAPATFHTSRTPPRLDWTPRTPNSRLTLTSQQTPSTAATLPPVTPKSLWSTQSPRGSVSSFKPWLSTSSSGQSQEAGEIEPMQATDFHMKAFVSGPETAEELGRYVMICDIPKDVTPQQIREMTKSVAEIKAIAYKHLRTKGCVIVLFYDPRQALKVYDTLRTTTVRFYVDGPLVAVHCVKIEKEVVQQTTGDEGEWQEIWAASDSVLLVKISGQSGISNDGMKGVLSRLGDVQRFQPIGHTGKIFVVEFWDTRDASHAIDSLSQLSQGDFNISATYYDTQAVQRLSRKPSPPAQQAAGTTLGSAAYRPDSFIRNFDRTTSLPPQRPRVGWQVDDLFSTPQPPQPAGQLHRDYQWSEGELNHEYAFGTPITANTGVSDGYEGGLASQFRVPAHLTAMSRRITEPGALQGILDQVDISARAKRGQGIGGHWHPNDRQAIPERNRVFPERIVSGLDGRTTVMIKDVPNKLSRQELVDILSEVVPGDFDFVYLRFDFKNCCNVGYAFVNFTTVGALWTFIKARVGKKWNLFSSEKVLQVSYANIQGKAALINKFRNSAVMDVIEPWRPQIFYSSGSMKGRPEPFPTSDNLSFRERSTQARLSGLSQSYPVEDTFESGDQYNYSSRPFDGYTF</sequence>
<evidence type="ECO:0000313" key="6">
    <source>
        <dbReference type="Proteomes" id="UP000193986"/>
    </source>
</evidence>
<dbReference type="SUPFAM" id="SSF54928">
    <property type="entry name" value="RNA-binding domain, RBD"/>
    <property type="match status" value="2"/>
</dbReference>
<dbReference type="InParanoid" id="A0A1Y2BGL8"/>
<evidence type="ECO:0000313" key="5">
    <source>
        <dbReference type="EMBL" id="ORY33730.1"/>
    </source>
</evidence>
<evidence type="ECO:0000256" key="2">
    <source>
        <dbReference type="PROSITE-ProRule" id="PRU00176"/>
    </source>
</evidence>
<feature type="domain" description="RRM" evidence="4">
    <location>
        <begin position="567"/>
        <end position="651"/>
    </location>
</feature>
<evidence type="ECO:0000256" key="1">
    <source>
        <dbReference type="ARBA" id="ARBA00022884"/>
    </source>
</evidence>
<name>A0A1Y2BGL8_9TREE</name>
<dbReference type="PROSITE" id="PS50102">
    <property type="entry name" value="RRM"/>
    <property type="match status" value="1"/>
</dbReference>
<dbReference type="FunCoup" id="A0A1Y2BGL8">
    <property type="interactions" value="8"/>
</dbReference>
<dbReference type="InterPro" id="IPR012677">
    <property type="entry name" value="Nucleotide-bd_a/b_plait_sf"/>
</dbReference>
<dbReference type="Proteomes" id="UP000193986">
    <property type="component" value="Unassembled WGS sequence"/>
</dbReference>
<dbReference type="InterPro" id="IPR007201">
    <property type="entry name" value="Mei2-like_Rrm_C"/>
</dbReference>
<organism evidence="5 6">
    <name type="scientific">Naematelia encephala</name>
    <dbReference type="NCBI Taxonomy" id="71784"/>
    <lineage>
        <taxon>Eukaryota</taxon>
        <taxon>Fungi</taxon>
        <taxon>Dikarya</taxon>
        <taxon>Basidiomycota</taxon>
        <taxon>Agaricomycotina</taxon>
        <taxon>Tremellomycetes</taxon>
        <taxon>Tremellales</taxon>
        <taxon>Naemateliaceae</taxon>
        <taxon>Naematelia</taxon>
    </lineage>
</organism>
<feature type="compositionally biased region" description="Basic and acidic residues" evidence="3">
    <location>
        <begin position="48"/>
        <end position="57"/>
    </location>
</feature>
<keyword evidence="1 2" id="KW-0694">RNA-binding</keyword>